<proteinExistence type="predicted"/>
<protein>
    <submittedName>
        <fullName evidence="1">Uncharacterized protein</fullName>
    </submittedName>
</protein>
<reference evidence="1" key="1">
    <citation type="submission" date="2019-03" db="EMBL/GenBank/DDBJ databases">
        <title>Single cell metagenomics reveals metabolic interactions within the superorganism composed of flagellate Streblomastix strix and complex community of Bacteroidetes bacteria on its surface.</title>
        <authorList>
            <person name="Treitli S.C."/>
            <person name="Kolisko M."/>
            <person name="Husnik F."/>
            <person name="Keeling P."/>
            <person name="Hampl V."/>
        </authorList>
    </citation>
    <scope>NUCLEOTIDE SEQUENCE</scope>
    <source>
        <strain evidence="1">STM</strain>
    </source>
</reference>
<name>A0A5J4S6H7_9ZZZZ</name>
<dbReference type="AlphaFoldDB" id="A0A5J4S6H7"/>
<evidence type="ECO:0000313" key="1">
    <source>
        <dbReference type="EMBL" id="KAA6341402.1"/>
    </source>
</evidence>
<gene>
    <name evidence="1" type="ORF">EZS27_010792</name>
</gene>
<accession>A0A5J4S6H7</accession>
<sequence>MCKYMAIKIGNLSINKTFFSKTIFPGLTLSIARHTGIIDGAYWNYDGSIRAYASGIPELRRLHNLRMVYTKHPVWYIPYHSFAIYQKGNYAVGRRKYQPESRKFAAGRQDENYRGGILKDRDKSHHFHHYPLKKERHNL</sequence>
<dbReference type="EMBL" id="SNRY01000392">
    <property type="protein sequence ID" value="KAA6341402.1"/>
    <property type="molecule type" value="Genomic_DNA"/>
</dbReference>
<organism evidence="1">
    <name type="scientific">termite gut metagenome</name>
    <dbReference type="NCBI Taxonomy" id="433724"/>
    <lineage>
        <taxon>unclassified sequences</taxon>
        <taxon>metagenomes</taxon>
        <taxon>organismal metagenomes</taxon>
    </lineage>
</organism>
<comment type="caution">
    <text evidence="1">The sequence shown here is derived from an EMBL/GenBank/DDBJ whole genome shotgun (WGS) entry which is preliminary data.</text>
</comment>